<name>A0A1W1I3C1_9BACT</name>
<evidence type="ECO:0000313" key="3">
    <source>
        <dbReference type="Proteomes" id="UP000192042"/>
    </source>
</evidence>
<protein>
    <submittedName>
        <fullName evidence="2">Peptidase M24</fullName>
    </submittedName>
</protein>
<dbReference type="InterPro" id="IPR000994">
    <property type="entry name" value="Pept_M24"/>
</dbReference>
<dbReference type="InterPro" id="IPR050659">
    <property type="entry name" value="Peptidase_M24B"/>
</dbReference>
<dbReference type="OrthoDB" id="9806388at2"/>
<dbReference type="PANTHER" id="PTHR46112:SF3">
    <property type="entry name" value="AMINOPEPTIDASE YPDF"/>
    <property type="match status" value="1"/>
</dbReference>
<dbReference type="Gene3D" id="3.90.230.10">
    <property type="entry name" value="Creatinase/methionine aminopeptidase superfamily"/>
    <property type="match status" value="1"/>
</dbReference>
<dbReference type="PANTHER" id="PTHR46112">
    <property type="entry name" value="AMINOPEPTIDASE"/>
    <property type="match status" value="1"/>
</dbReference>
<organism evidence="2 3">
    <name type="scientific">Nitrospira japonica</name>
    <dbReference type="NCBI Taxonomy" id="1325564"/>
    <lineage>
        <taxon>Bacteria</taxon>
        <taxon>Pseudomonadati</taxon>
        <taxon>Nitrospirota</taxon>
        <taxon>Nitrospiria</taxon>
        <taxon>Nitrospirales</taxon>
        <taxon>Nitrospiraceae</taxon>
        <taxon>Nitrospira</taxon>
    </lineage>
</organism>
<feature type="domain" description="Peptidase M24" evidence="1">
    <location>
        <begin position="171"/>
        <end position="384"/>
    </location>
</feature>
<dbReference type="AlphaFoldDB" id="A0A1W1I3C1"/>
<dbReference type="Pfam" id="PF00557">
    <property type="entry name" value="Peptidase_M24"/>
    <property type="match status" value="1"/>
</dbReference>
<accession>A0A1W1I3C1</accession>
<gene>
    <name evidence="2" type="ORF">NSJP_1326</name>
</gene>
<keyword evidence="3" id="KW-1185">Reference proteome</keyword>
<dbReference type="KEGG" id="nja:NSJP_1326"/>
<dbReference type="STRING" id="1325564.NSJP_1326"/>
<reference evidence="2 3" key="1">
    <citation type="submission" date="2017-03" db="EMBL/GenBank/DDBJ databases">
        <authorList>
            <person name="Afonso C.L."/>
            <person name="Miller P.J."/>
            <person name="Scott M.A."/>
            <person name="Spackman E."/>
            <person name="Goraichik I."/>
            <person name="Dimitrov K.M."/>
            <person name="Suarez D.L."/>
            <person name="Swayne D.E."/>
        </authorList>
    </citation>
    <scope>NUCLEOTIDE SEQUENCE [LARGE SCALE GENOMIC DNA]</scope>
    <source>
        <strain evidence="2">Genome sequencing of Nitrospira japonica strain NJ11</strain>
    </source>
</reference>
<dbReference type="EMBL" id="LT828648">
    <property type="protein sequence ID" value="SLM47498.1"/>
    <property type="molecule type" value="Genomic_DNA"/>
</dbReference>
<dbReference type="InterPro" id="IPR036005">
    <property type="entry name" value="Creatinase/aminopeptidase-like"/>
</dbReference>
<evidence type="ECO:0000313" key="2">
    <source>
        <dbReference type="EMBL" id="SLM47498.1"/>
    </source>
</evidence>
<dbReference type="Proteomes" id="UP000192042">
    <property type="component" value="Chromosome I"/>
</dbReference>
<dbReference type="SUPFAM" id="SSF55920">
    <property type="entry name" value="Creatinase/aminopeptidase"/>
    <property type="match status" value="1"/>
</dbReference>
<proteinExistence type="predicted"/>
<sequence>MRGVIDQIHLDRVRAVQLALKEAGNADGWLFYDFRGSDPLSYRILLLDPATHVTRRWYYWIPAEGPPQKLLHRIEPHVLDPLPGESHLYVSWDEQRELLARILEGRRRIVMQYSPMNAVPYVSRVDAGTVELVESLGVEVASSGDLIQTFEAVWTDAQLESHQYAATALRRIVDEAFAHVRETLVAGRILTEFDVQQFILGRIREADMTTSSAPIAAVNAHSADPHYGPGPSGSAVIRRDDLVLIDLWAKRTTAGSVYADITWTAFAGRSVPDKHRSVFGLVRQGRDAAVNFVRAQLAAGVHPFGWEVDHVCRRVIETAGYGAQFLHRTGHSIGEEVHGNGANIDGLETQDTRRLIPRTCFSIEPGIYLPGEFGIRSELDVYLSEREALVFGLPLQEELSPLL</sequence>
<evidence type="ECO:0000259" key="1">
    <source>
        <dbReference type="Pfam" id="PF00557"/>
    </source>
</evidence>